<comment type="caution">
    <text evidence="2">The sequence shown here is derived from an EMBL/GenBank/DDBJ whole genome shotgun (WGS) entry which is preliminary data.</text>
</comment>
<evidence type="ECO:0000313" key="3">
    <source>
        <dbReference type="Proteomes" id="UP000280668"/>
    </source>
</evidence>
<feature type="signal peptide" evidence="1">
    <location>
        <begin position="1"/>
        <end position="26"/>
    </location>
</feature>
<protein>
    <submittedName>
        <fullName evidence="2">Uncharacterized protein</fullName>
    </submittedName>
</protein>
<accession>A0A3N2BBW4</accession>
<dbReference type="OrthoDB" id="5178481at2"/>
<feature type="chain" id="PRO_5038699484" evidence="1">
    <location>
        <begin position="27"/>
        <end position="321"/>
    </location>
</feature>
<name>A0A3N2BBW4_9MICO</name>
<keyword evidence="1" id="KW-0732">Signal</keyword>
<organism evidence="2 3">
    <name type="scientific">Bogoriella caseilytica</name>
    <dbReference type="NCBI Taxonomy" id="56055"/>
    <lineage>
        <taxon>Bacteria</taxon>
        <taxon>Bacillati</taxon>
        <taxon>Actinomycetota</taxon>
        <taxon>Actinomycetes</taxon>
        <taxon>Micrococcales</taxon>
        <taxon>Bogoriellaceae</taxon>
        <taxon>Bogoriella</taxon>
    </lineage>
</organism>
<keyword evidence="3" id="KW-1185">Reference proteome</keyword>
<proteinExistence type="predicted"/>
<dbReference type="AlphaFoldDB" id="A0A3N2BBW4"/>
<evidence type="ECO:0000313" key="2">
    <source>
        <dbReference type="EMBL" id="ROR72757.1"/>
    </source>
</evidence>
<dbReference type="Proteomes" id="UP000280668">
    <property type="component" value="Unassembled WGS sequence"/>
</dbReference>
<sequence length="321" mass="34237">MNTSQTNPRPTTALLAASASAALLLAACGEGGSDPAAAPDEGELLTTRHAVTVLDDGDGPELCLGGVMESYPPQCGGPELLGFEWPEGSYEEEAGVRWGIYVVRGHYDSAAQTFEVAEIGAEEDAPAHAGDEHDLGTLCEEPDGGWQVVDPERTTDEDMQAVYEAAQELPGYAGAWMDQSRNPVGPEDVNEAAGAVESGELSDEELVELEGAMNDPEYVTVNVRVTEDPEGAYDELREIWGGALCVAEAERTEAELREIQDELHDHIDGLLASYTETRSDQVVVDVVYDDGTVQQQLDGEYGEGVVRVVPALIPAEELSGE</sequence>
<dbReference type="RefSeq" id="WP_123303278.1">
    <property type="nucleotide sequence ID" value="NZ_RKHK01000001.1"/>
</dbReference>
<dbReference type="EMBL" id="RKHK01000001">
    <property type="protein sequence ID" value="ROR72757.1"/>
    <property type="molecule type" value="Genomic_DNA"/>
</dbReference>
<gene>
    <name evidence="2" type="ORF">EDD31_1116</name>
</gene>
<reference evidence="2 3" key="1">
    <citation type="submission" date="2018-11" db="EMBL/GenBank/DDBJ databases">
        <title>Sequencing the genomes of 1000 actinobacteria strains.</title>
        <authorList>
            <person name="Klenk H.-P."/>
        </authorList>
    </citation>
    <scope>NUCLEOTIDE SEQUENCE [LARGE SCALE GENOMIC DNA]</scope>
    <source>
        <strain evidence="2 3">DSM 11294</strain>
    </source>
</reference>
<evidence type="ECO:0000256" key="1">
    <source>
        <dbReference type="SAM" id="SignalP"/>
    </source>
</evidence>